<name>A0A0G4K8Z9_9SPIR</name>
<reference evidence="3" key="1">
    <citation type="submission" date="2015-04" db="EMBL/GenBank/DDBJ databases">
        <authorList>
            <person name="Mushtaq Mamoona"/>
        </authorList>
    </citation>
    <scope>NUCLEOTIDE SEQUENCE [LARGE SCALE GENOMIC DNA]</scope>
    <source>
        <strain evidence="3">AN4859/03</strain>
    </source>
</reference>
<evidence type="ECO:0000313" key="3">
    <source>
        <dbReference type="Proteomes" id="UP000043763"/>
    </source>
</evidence>
<dbReference type="OrthoDB" id="308205at2"/>
<keyword evidence="1" id="KW-0812">Transmembrane</keyword>
<keyword evidence="1" id="KW-0472">Membrane</keyword>
<dbReference type="EMBL" id="CVLB01000002">
    <property type="protein sequence ID" value="CRF34682.1"/>
    <property type="molecule type" value="Genomic_DNA"/>
</dbReference>
<keyword evidence="3" id="KW-1185">Reference proteome</keyword>
<dbReference type="Proteomes" id="UP000043763">
    <property type="component" value="Unassembled WGS sequence"/>
</dbReference>
<evidence type="ECO:0000313" key="2">
    <source>
        <dbReference type="EMBL" id="CRF34682.1"/>
    </source>
</evidence>
<sequence length="110" mass="13434">MPKIIQYPLILFIIVLIAKIIIDNICIRVKSNKFLNKYFKDEEKLYSLEEVSSAFRLEKEHFSKLLSTLEKYHYFSFFNKRGVTMVKDYYSRYELKYLVRLLSKKQKLKY</sequence>
<accession>A0A0G4K8Z9</accession>
<gene>
    <name evidence="2" type="ORF">BRSU_2178</name>
</gene>
<feature type="transmembrane region" description="Helical" evidence="1">
    <location>
        <begin position="6"/>
        <end position="27"/>
    </location>
</feature>
<protein>
    <submittedName>
        <fullName evidence="2">Conserved hypothetical membrane protein</fullName>
    </submittedName>
</protein>
<dbReference type="AlphaFoldDB" id="A0A0G4K8Z9"/>
<dbReference type="RefSeq" id="WP_048595354.1">
    <property type="nucleotide sequence ID" value="NZ_CVLB01000002.1"/>
</dbReference>
<evidence type="ECO:0000256" key="1">
    <source>
        <dbReference type="SAM" id="Phobius"/>
    </source>
</evidence>
<keyword evidence="1" id="KW-1133">Transmembrane helix</keyword>
<organism evidence="2 3">
    <name type="scientific">Brachyspira suanatina</name>
    <dbReference type="NCBI Taxonomy" id="381802"/>
    <lineage>
        <taxon>Bacteria</taxon>
        <taxon>Pseudomonadati</taxon>
        <taxon>Spirochaetota</taxon>
        <taxon>Spirochaetia</taxon>
        <taxon>Brachyspirales</taxon>
        <taxon>Brachyspiraceae</taxon>
        <taxon>Brachyspira</taxon>
    </lineage>
</organism>
<proteinExistence type="predicted"/>